<evidence type="ECO:0000256" key="6">
    <source>
        <dbReference type="ARBA" id="ARBA00023186"/>
    </source>
</evidence>
<dbReference type="InterPro" id="IPR000297">
    <property type="entry name" value="PPIase_PpiC"/>
</dbReference>
<keyword evidence="10" id="KW-0413">Isomerase</keyword>
<keyword evidence="2" id="KW-1003">Cell membrane</keyword>
<comment type="subcellular location">
    <subcellularLocation>
        <location evidence="1">Cell membrane</location>
        <topology evidence="1">Single-pass type II membrane protein</topology>
    </subcellularLocation>
</comment>
<evidence type="ECO:0000256" key="4">
    <source>
        <dbReference type="ARBA" id="ARBA00022989"/>
    </source>
</evidence>
<dbReference type="Proteomes" id="UP000000646">
    <property type="component" value="Chromosome"/>
</dbReference>
<feature type="transmembrane region" description="Helical" evidence="8">
    <location>
        <begin position="12"/>
        <end position="34"/>
    </location>
</feature>
<keyword evidence="5 8" id="KW-0472">Membrane</keyword>
<proteinExistence type="inferred from homology"/>
<organism evidence="10 11">
    <name type="scientific">Campylobacter jejuni subsp. jejuni serotype O:23/36 (strain 81-176)</name>
    <dbReference type="NCBI Taxonomy" id="354242"/>
    <lineage>
        <taxon>Bacteria</taxon>
        <taxon>Pseudomonadati</taxon>
        <taxon>Campylobacterota</taxon>
        <taxon>Epsilonproteobacteria</taxon>
        <taxon>Campylobacterales</taxon>
        <taxon>Campylobacteraceae</taxon>
        <taxon>Campylobacter</taxon>
    </lineage>
</organism>
<dbReference type="RefSeq" id="WP_009882372.1">
    <property type="nucleotide sequence ID" value="NC_008787.1"/>
</dbReference>
<gene>
    <name evidence="10" type="ordered locus">CJJ81176_0717</name>
</gene>
<dbReference type="PANTHER" id="PTHR47529:SF1">
    <property type="entry name" value="PERIPLASMIC CHAPERONE PPID"/>
    <property type="match status" value="1"/>
</dbReference>
<dbReference type="Pfam" id="PF13624">
    <property type="entry name" value="SurA_N_3"/>
    <property type="match status" value="1"/>
</dbReference>
<dbReference type="GO" id="GO:0003755">
    <property type="term" value="F:peptidyl-prolyl cis-trans isomerase activity"/>
    <property type="evidence" value="ECO:0007669"/>
    <property type="project" value="InterPro"/>
</dbReference>
<evidence type="ECO:0000256" key="3">
    <source>
        <dbReference type="ARBA" id="ARBA00022692"/>
    </source>
</evidence>
<dbReference type="KEGG" id="cjj:CJJ81176_0717"/>
<dbReference type="eggNOG" id="COG0760">
    <property type="taxonomic scope" value="Bacteria"/>
</dbReference>
<dbReference type="Gene3D" id="1.10.4030.10">
    <property type="entry name" value="Porin chaperone SurA, peptide-binding domain"/>
    <property type="match status" value="1"/>
</dbReference>
<dbReference type="EMBL" id="CP000538">
    <property type="protein sequence ID" value="EAQ72309.1"/>
    <property type="molecule type" value="Genomic_DNA"/>
</dbReference>
<evidence type="ECO:0000256" key="2">
    <source>
        <dbReference type="ARBA" id="ARBA00022475"/>
    </source>
</evidence>
<keyword evidence="6" id="KW-0143">Chaperone</keyword>
<dbReference type="AlphaFoldDB" id="A0A0H3PHF3"/>
<dbReference type="HOGENOM" id="CLU_552854_0_0_7"/>
<evidence type="ECO:0000256" key="7">
    <source>
        <dbReference type="ARBA" id="ARBA00038408"/>
    </source>
</evidence>
<dbReference type="Pfam" id="PF13145">
    <property type="entry name" value="Rotamase_2"/>
    <property type="match status" value="1"/>
</dbReference>
<reference evidence="11" key="1">
    <citation type="submission" date="2006-12" db="EMBL/GenBank/DDBJ databases">
        <authorList>
            <person name="Fouts D.E."/>
            <person name="Nelson K.E."/>
            <person name="Sebastian Y."/>
        </authorList>
    </citation>
    <scope>NUCLEOTIDE SEQUENCE [LARGE SCALE GENOMIC DNA]</scope>
    <source>
        <strain evidence="11">81-176</strain>
    </source>
</reference>
<accession>A0A0H3PHF3</accession>
<dbReference type="InterPro" id="IPR052029">
    <property type="entry name" value="PpiD_chaperone"/>
</dbReference>
<evidence type="ECO:0000256" key="5">
    <source>
        <dbReference type="ARBA" id="ARBA00023136"/>
    </source>
</evidence>
<evidence type="ECO:0000313" key="11">
    <source>
        <dbReference type="Proteomes" id="UP000000646"/>
    </source>
</evidence>
<evidence type="ECO:0000313" key="10">
    <source>
        <dbReference type="EMBL" id="EAQ72309.1"/>
    </source>
</evidence>
<evidence type="ECO:0000259" key="9">
    <source>
        <dbReference type="Pfam" id="PF13145"/>
    </source>
</evidence>
<feature type="domain" description="PpiC" evidence="9">
    <location>
        <begin position="241"/>
        <end position="360"/>
    </location>
</feature>
<dbReference type="GO" id="GO:0005886">
    <property type="term" value="C:plasma membrane"/>
    <property type="evidence" value="ECO:0007669"/>
    <property type="project" value="UniProtKB-SubCell"/>
</dbReference>
<dbReference type="PANTHER" id="PTHR47529">
    <property type="entry name" value="PEPTIDYL-PROLYL CIS-TRANS ISOMERASE D"/>
    <property type="match status" value="1"/>
</dbReference>
<evidence type="ECO:0000256" key="8">
    <source>
        <dbReference type="SAM" id="Phobius"/>
    </source>
</evidence>
<dbReference type="SUPFAM" id="SSF109998">
    <property type="entry name" value="Triger factor/SurA peptide-binding domain-like"/>
    <property type="match status" value="1"/>
</dbReference>
<keyword evidence="3 8" id="KW-0812">Transmembrane</keyword>
<protein>
    <submittedName>
        <fullName evidence="10">Peptidyl-prolyl cis-trans isomerase D, homolog</fullName>
    </submittedName>
</protein>
<comment type="similarity">
    <text evidence="7">Belongs to the PpiD chaperone family.</text>
</comment>
<sequence>MLTWMQHHKKYLVVTIWVSTIAFVGAGFLGWGAYDFNLNRSSSVATVGNEKIGFSEFDTRYRQILSYYNQISNGALTPENAEQLGIKNIALSSLVEDKLLLNFAKDLGIGVNENEILQKLANTREFQDPTGDFNKTIYYELLNANNLTPKDYETQLANEVITDKLNQIFNIPSKDEELKMLASSYFMQDALSIAKIDYDKKNIKINEEDLKKLWDEHKEDYKTKKIYEISTYFLSVSNEKIDDKELEKFYNQDENKLKYKDFAGKVMDFQSAKNEVAKDYALMQLKNVANAKFLDLKNGKDNFQKDQNISESDVYYPIDLLNKAKNGDVLRPAPYNNGYIIVKLNKVDPIRNKTFEEAREEVLPMYLSEQARKNLEEKAKNSLVNFKGDDIGFVSRDSSRESVKLSDKILNDSEFAYFLMNVFNTDQNSSYVIINDNKAILYKINKQKLDMNSDKFEQYKTMLEQNLRNLKANELKQELVDELKKIYPIKIYYKGN</sequence>
<keyword evidence="4 8" id="KW-1133">Transmembrane helix</keyword>
<dbReference type="InterPro" id="IPR027304">
    <property type="entry name" value="Trigger_fact/SurA_dom_sf"/>
</dbReference>
<name>A0A0H3PHF3_CAMJJ</name>
<evidence type="ECO:0000256" key="1">
    <source>
        <dbReference type="ARBA" id="ARBA00004401"/>
    </source>
</evidence>